<dbReference type="WBParaSite" id="JU765_v2.g16419.t1">
    <property type="protein sequence ID" value="JU765_v2.g16419.t1"/>
    <property type="gene ID" value="JU765_v2.g16419"/>
</dbReference>
<dbReference type="Proteomes" id="UP000887576">
    <property type="component" value="Unplaced"/>
</dbReference>
<evidence type="ECO:0000313" key="1">
    <source>
        <dbReference type="Proteomes" id="UP000887576"/>
    </source>
</evidence>
<accession>A0AC34QHL4</accession>
<protein>
    <submittedName>
        <fullName evidence="2">C-type lectin domain-containing protein</fullName>
    </submittedName>
</protein>
<sequence>MGAREHCLTQNSDLITISSKEELDWVLRHYEPQFSNVNERMIQIGLFIDSQNGHKEWRWVDHSALKDDLLEWVTGEPFDHTDGRERCSILRVNEKKLDDIDCDLGGSSTKMFRFICQRTNEEHIEHEAINNPLWKKLQDILDFFGISGNKEENTSKPGEDEEDYWEIQANLTTTAITESQNLTETASVADELEGSGEDPVITNPDIKPNVIQGAKTVENSIIEDELIVDKNLAKLDGKEKAEHKTDANEKNVEAYIVETTRTTKPDPLEKLEKIKVNYVDILEKNMEKLERIVDAVEKMIDPSDALKVVDDEVSEAEQKHNDKQEMTPEKLNLNMAIKEAEQEEQKLMEAMENDFNEALNDTNKILEIDELSTTNNSSELCDETEEESKTEKIKMFLTTLSKYLHQSSPENLKVLLEESKADGESLIKKLNSAVLQQEQQQKGNNTENEQKLNSTLIENESSDNSTTDLNGIEKLNDTTEENPTNNNVTDEKSQPSVFPVPDFDLVKSLNKIPESVIEDVKKDKKKVDAAYEEFNRRIDTSNLLKKIEQTEKVRQQQLRPLPILPTMTSQLEKSQNDVEKIAVRELEKMFEDLGRNFKALVDG</sequence>
<evidence type="ECO:0000313" key="2">
    <source>
        <dbReference type="WBParaSite" id="JU765_v2.g16419.t1"/>
    </source>
</evidence>
<reference evidence="2" key="1">
    <citation type="submission" date="2022-11" db="UniProtKB">
        <authorList>
            <consortium name="WormBaseParasite"/>
        </authorList>
    </citation>
    <scope>IDENTIFICATION</scope>
</reference>
<name>A0AC34QHL4_9BILA</name>
<proteinExistence type="predicted"/>
<organism evidence="1 2">
    <name type="scientific">Panagrolaimus sp. JU765</name>
    <dbReference type="NCBI Taxonomy" id="591449"/>
    <lineage>
        <taxon>Eukaryota</taxon>
        <taxon>Metazoa</taxon>
        <taxon>Ecdysozoa</taxon>
        <taxon>Nematoda</taxon>
        <taxon>Chromadorea</taxon>
        <taxon>Rhabditida</taxon>
        <taxon>Tylenchina</taxon>
        <taxon>Panagrolaimomorpha</taxon>
        <taxon>Panagrolaimoidea</taxon>
        <taxon>Panagrolaimidae</taxon>
        <taxon>Panagrolaimus</taxon>
    </lineage>
</organism>